<dbReference type="HOGENOM" id="CLU_023194_17_0_11"/>
<comment type="caution">
    <text evidence="5">The sequence shown here is derived from an EMBL/GenBank/DDBJ whole genome shotgun (WGS) entry which is preliminary data.</text>
</comment>
<keyword evidence="2" id="KW-0520">NAD</keyword>
<accession>A0A022KZ27</accession>
<dbReference type="Proteomes" id="UP000019754">
    <property type="component" value="Unassembled WGS sequence"/>
</dbReference>
<dbReference type="PANTHER" id="PTHR43818:SF11">
    <property type="entry name" value="BCDNA.GH03377"/>
    <property type="match status" value="1"/>
</dbReference>
<dbReference type="EMBL" id="AORC01000004">
    <property type="protein sequence ID" value="EYT50504.1"/>
    <property type="molecule type" value="Genomic_DNA"/>
</dbReference>
<evidence type="ECO:0000259" key="3">
    <source>
        <dbReference type="Pfam" id="PF01408"/>
    </source>
</evidence>
<dbReference type="Gene3D" id="3.30.360.10">
    <property type="entry name" value="Dihydrodipicolinate Reductase, domain 2"/>
    <property type="match status" value="1"/>
</dbReference>
<dbReference type="OrthoDB" id="9792085at2"/>
<protein>
    <submittedName>
        <fullName evidence="5">Dehydrogenase</fullName>
    </submittedName>
</protein>
<dbReference type="PANTHER" id="PTHR43818">
    <property type="entry name" value="BCDNA.GH03377"/>
    <property type="match status" value="1"/>
</dbReference>
<gene>
    <name evidence="5" type="ORF">D641_0104360</name>
</gene>
<feature type="domain" description="GFO/IDH/MocA-like oxidoreductase" evidence="4">
    <location>
        <begin position="154"/>
        <end position="285"/>
    </location>
</feature>
<dbReference type="RefSeq" id="WP_017822584.1">
    <property type="nucleotide sequence ID" value="NZ_AORC01000004.1"/>
</dbReference>
<proteinExistence type="predicted"/>
<dbReference type="Pfam" id="PF01408">
    <property type="entry name" value="GFO_IDH_MocA"/>
    <property type="match status" value="1"/>
</dbReference>
<evidence type="ECO:0000313" key="5">
    <source>
        <dbReference type="EMBL" id="EYT50504.1"/>
    </source>
</evidence>
<evidence type="ECO:0000256" key="2">
    <source>
        <dbReference type="ARBA" id="ARBA00023027"/>
    </source>
</evidence>
<organism evidence="5 6">
    <name type="scientific">Brachybacterium muris UCD-AY4</name>
    <dbReference type="NCBI Taxonomy" id="1249481"/>
    <lineage>
        <taxon>Bacteria</taxon>
        <taxon>Bacillati</taxon>
        <taxon>Actinomycetota</taxon>
        <taxon>Actinomycetes</taxon>
        <taxon>Micrococcales</taxon>
        <taxon>Dermabacteraceae</taxon>
        <taxon>Brachybacterium</taxon>
    </lineage>
</organism>
<feature type="domain" description="Gfo/Idh/MocA-like oxidoreductase N-terminal" evidence="3">
    <location>
        <begin position="16"/>
        <end position="138"/>
    </location>
</feature>
<dbReference type="InterPro" id="IPR000683">
    <property type="entry name" value="Gfo/Idh/MocA-like_OxRdtase_N"/>
</dbReference>
<evidence type="ECO:0000313" key="6">
    <source>
        <dbReference type="Proteomes" id="UP000019754"/>
    </source>
</evidence>
<dbReference type="GO" id="GO:0016491">
    <property type="term" value="F:oxidoreductase activity"/>
    <property type="evidence" value="ECO:0007669"/>
    <property type="project" value="UniProtKB-KW"/>
</dbReference>
<dbReference type="InterPro" id="IPR050463">
    <property type="entry name" value="Gfo/Idh/MocA_oxidrdct_glycsds"/>
</dbReference>
<evidence type="ECO:0000259" key="4">
    <source>
        <dbReference type="Pfam" id="PF22725"/>
    </source>
</evidence>
<name>A0A022KZ27_9MICO</name>
<reference evidence="5 6" key="1">
    <citation type="journal article" date="2013" name="Genome Announc.">
        <title>Draft genome sequence of an Actinobacterium, Brachybacterium muris strain UCD-AY4.</title>
        <authorList>
            <person name="Lo J.R."/>
            <person name="Lang J.M."/>
            <person name="Darling A.E."/>
            <person name="Eisen J.A."/>
            <person name="Coil D.A."/>
        </authorList>
    </citation>
    <scope>NUCLEOTIDE SEQUENCE [LARGE SCALE GENOMIC DNA]</scope>
    <source>
        <strain evidence="5 6">UCD-AY4</strain>
    </source>
</reference>
<dbReference type="InterPro" id="IPR036291">
    <property type="entry name" value="NAD(P)-bd_dom_sf"/>
</dbReference>
<dbReference type="STRING" id="1249481.D641_0104360"/>
<dbReference type="GO" id="GO:0000166">
    <property type="term" value="F:nucleotide binding"/>
    <property type="evidence" value="ECO:0007669"/>
    <property type="project" value="InterPro"/>
</dbReference>
<sequence length="392" mass="41756">MTSPSAPAAPTDRPLGVALIGYAFMGRAHSQAWRTVGAAFEVPDVARKVIVGRDEQAVSEAADRLGWEEHATDWREVIARDDVDIVDICTPGFLHAEIAIAALEAGKHVLCEKPLANDTAEAEAMVEAAKAAQARGQVAALGFTYRRVPALVLAKQLVADGRLGSIRQARASYLQDWLVDEGAPMTWRLRKETAGSGALGDIGSHAIDQIQELTGQRTAAVRGRLATMVPERAGEDGTEQVTVDDAAWATLELDGGAVGSVEVSRMATGAKNRLQIELYGTAGALKFDLESPNELWFLDATAPIAEQGFTRILVTEPEHPYLEAWWPQGHVLGWENAFTNQARDLLLAIRDGVSGAGDGTGFSPDFADGLALQRVLDAIIASDAADGTTVTL</sequence>
<dbReference type="Pfam" id="PF22725">
    <property type="entry name" value="GFO_IDH_MocA_C3"/>
    <property type="match status" value="1"/>
</dbReference>
<dbReference type="SUPFAM" id="SSF51735">
    <property type="entry name" value="NAD(P)-binding Rossmann-fold domains"/>
    <property type="match status" value="1"/>
</dbReference>
<evidence type="ECO:0000256" key="1">
    <source>
        <dbReference type="ARBA" id="ARBA00023002"/>
    </source>
</evidence>
<keyword evidence="6" id="KW-1185">Reference proteome</keyword>
<dbReference type="Gene3D" id="3.40.50.720">
    <property type="entry name" value="NAD(P)-binding Rossmann-like Domain"/>
    <property type="match status" value="1"/>
</dbReference>
<dbReference type="InterPro" id="IPR055170">
    <property type="entry name" value="GFO_IDH_MocA-like_dom"/>
</dbReference>
<keyword evidence="1" id="KW-0560">Oxidoreductase</keyword>
<dbReference type="SUPFAM" id="SSF55347">
    <property type="entry name" value="Glyceraldehyde-3-phosphate dehydrogenase-like, C-terminal domain"/>
    <property type="match status" value="1"/>
</dbReference>
<dbReference type="AlphaFoldDB" id="A0A022KZ27"/>